<protein>
    <submittedName>
        <fullName evidence="1">Uncharacterized protein</fullName>
    </submittedName>
</protein>
<proteinExistence type="predicted"/>
<sequence>MFLGVGAKMDAKLKKILVTPLKFDKEGEVQKEEFSTITLEVPLDSRSQREEMLKLFELLTAEWVKLEITDGKVKPLFDESQPSALV</sequence>
<dbReference type="EMBL" id="UINC01224916">
    <property type="protein sequence ID" value="SVE54737.1"/>
    <property type="molecule type" value="Genomic_DNA"/>
</dbReference>
<organism evidence="1">
    <name type="scientific">marine metagenome</name>
    <dbReference type="NCBI Taxonomy" id="408172"/>
    <lineage>
        <taxon>unclassified sequences</taxon>
        <taxon>metagenomes</taxon>
        <taxon>ecological metagenomes</taxon>
    </lineage>
</organism>
<dbReference type="AlphaFoldDB" id="A0A383ED23"/>
<accession>A0A383ED23</accession>
<evidence type="ECO:0000313" key="1">
    <source>
        <dbReference type="EMBL" id="SVE54737.1"/>
    </source>
</evidence>
<gene>
    <name evidence="1" type="ORF">METZ01_LOCUS507591</name>
</gene>
<name>A0A383ED23_9ZZZZ</name>
<reference evidence="1" key="1">
    <citation type="submission" date="2018-05" db="EMBL/GenBank/DDBJ databases">
        <authorList>
            <person name="Lanie J.A."/>
            <person name="Ng W.-L."/>
            <person name="Kazmierczak K.M."/>
            <person name="Andrzejewski T.M."/>
            <person name="Davidsen T.M."/>
            <person name="Wayne K.J."/>
            <person name="Tettelin H."/>
            <person name="Glass J.I."/>
            <person name="Rusch D."/>
            <person name="Podicherti R."/>
            <person name="Tsui H.-C.T."/>
            <person name="Winkler M.E."/>
        </authorList>
    </citation>
    <scope>NUCLEOTIDE SEQUENCE</scope>
</reference>